<organism evidence="7 8">
    <name type="scientific">Aliikangiella maris</name>
    <dbReference type="NCBI Taxonomy" id="3162458"/>
    <lineage>
        <taxon>Bacteria</taxon>
        <taxon>Pseudomonadati</taxon>
        <taxon>Pseudomonadota</taxon>
        <taxon>Gammaproteobacteria</taxon>
        <taxon>Oceanospirillales</taxon>
        <taxon>Pleioneaceae</taxon>
        <taxon>Aliikangiella</taxon>
    </lineage>
</organism>
<evidence type="ECO:0000256" key="4">
    <source>
        <dbReference type="RuleBase" id="RU003694"/>
    </source>
</evidence>
<dbReference type="Gene3D" id="3.40.47.10">
    <property type="match status" value="1"/>
</dbReference>
<dbReference type="EC" id="2.3.1.-" evidence="7"/>
<dbReference type="PANTHER" id="PTHR11712:SF347">
    <property type="entry name" value="BETA KETOACYL-ACYL CARRIER PROTEIN SYNTHASE"/>
    <property type="match status" value="1"/>
</dbReference>
<evidence type="ECO:0000259" key="6">
    <source>
        <dbReference type="PROSITE" id="PS52004"/>
    </source>
</evidence>
<keyword evidence="8" id="KW-1185">Reference proteome</keyword>
<evidence type="ECO:0000313" key="8">
    <source>
        <dbReference type="Proteomes" id="UP001548189"/>
    </source>
</evidence>
<name>A0ABV2BTX5_9GAMM</name>
<comment type="similarity">
    <text evidence="2 4">Belongs to the thiolase-like superfamily. Beta-ketoacyl-ACP synthases family.</text>
</comment>
<proteinExistence type="inferred from homology"/>
<evidence type="ECO:0000256" key="2">
    <source>
        <dbReference type="ARBA" id="ARBA00008467"/>
    </source>
</evidence>
<dbReference type="PANTHER" id="PTHR11712">
    <property type="entry name" value="POLYKETIDE SYNTHASE-RELATED"/>
    <property type="match status" value="1"/>
</dbReference>
<evidence type="ECO:0000256" key="5">
    <source>
        <dbReference type="SAM" id="MobiDB-lite"/>
    </source>
</evidence>
<evidence type="ECO:0000256" key="3">
    <source>
        <dbReference type="ARBA" id="ARBA00022679"/>
    </source>
</evidence>
<dbReference type="PROSITE" id="PS52004">
    <property type="entry name" value="KS3_2"/>
    <property type="match status" value="1"/>
</dbReference>
<dbReference type="GO" id="GO:0016746">
    <property type="term" value="F:acyltransferase activity"/>
    <property type="evidence" value="ECO:0007669"/>
    <property type="project" value="UniProtKB-KW"/>
</dbReference>
<comment type="pathway">
    <text evidence="1">Lipid metabolism; fatty acid biosynthesis.</text>
</comment>
<dbReference type="InterPro" id="IPR014031">
    <property type="entry name" value="Ketoacyl_synth_C"/>
</dbReference>
<dbReference type="EMBL" id="JBEVCJ010000009">
    <property type="protein sequence ID" value="MET1255388.1"/>
    <property type="molecule type" value="Genomic_DNA"/>
</dbReference>
<protein>
    <submittedName>
        <fullName evidence="7">Beta-ketoacyl-[acyl-carrier-protein] synthase family protein</fullName>
        <ecNumber evidence="7">2.3.1.-</ecNumber>
    </submittedName>
</protein>
<keyword evidence="7" id="KW-0012">Acyltransferase</keyword>
<evidence type="ECO:0000256" key="1">
    <source>
        <dbReference type="ARBA" id="ARBA00005194"/>
    </source>
</evidence>
<gene>
    <name evidence="7" type="ORF">ABVT43_09645</name>
</gene>
<comment type="caution">
    <text evidence="7">The sequence shown here is derived from an EMBL/GenBank/DDBJ whole genome shotgun (WGS) entry which is preliminary data.</text>
</comment>
<sequence length="411" mass="43956">MKKVFITGLGVIFPGGENVEQLWQKLLGEPYDPVKGFAEFSDRINNRYIFSCSDTLPEFAQPQTTSDSLNQKAVGRSHQLALGAVYQAIKDAALQPTDLRLAGLSVGTTMGDESALEDSRETQAAAQQKIDTSEMDHTEANALLQFPFELSAMIAEQFKLFGPNLTISNACTSGLYGIDLAAEKIRTGEADIMLAGGVESSSRIVLSCFNRLGALDEGQCRPFDEARNGTVLGEGAAFVVLESAESVERRQATTYGEYKASGWSCDAHQPTAPEPSGVQIERALLQALNDSGLRADDIDCILPHGTGTPLNDALEAQVLNKIFASNENKPAVTAIKSRLGHSGGASGAFSVLVACLMLKHQLVPTTAHLKNLTDGFALPIPTQQPLQRDINQVLVNAYAFGGNNISVVVGR</sequence>
<feature type="region of interest" description="Disordered" evidence="5">
    <location>
        <begin position="112"/>
        <end position="132"/>
    </location>
</feature>
<dbReference type="InterPro" id="IPR018201">
    <property type="entry name" value="Ketoacyl_synth_AS"/>
</dbReference>
<dbReference type="InterPro" id="IPR020841">
    <property type="entry name" value="PKS_Beta-ketoAc_synthase_dom"/>
</dbReference>
<feature type="domain" description="Ketosynthase family 3 (KS3)" evidence="6">
    <location>
        <begin position="1"/>
        <end position="411"/>
    </location>
</feature>
<reference evidence="7 8" key="1">
    <citation type="submission" date="2024-06" db="EMBL/GenBank/DDBJ databases">
        <authorList>
            <person name="Li F."/>
        </authorList>
    </citation>
    <scope>NUCLEOTIDE SEQUENCE [LARGE SCALE GENOMIC DNA]</scope>
    <source>
        <strain evidence="7 8">GXAS 311</strain>
    </source>
</reference>
<dbReference type="InterPro" id="IPR014030">
    <property type="entry name" value="Ketoacyl_synth_N"/>
</dbReference>
<dbReference type="Proteomes" id="UP001548189">
    <property type="component" value="Unassembled WGS sequence"/>
</dbReference>
<accession>A0ABV2BTX5</accession>
<dbReference type="CDD" id="cd00834">
    <property type="entry name" value="KAS_I_II"/>
    <property type="match status" value="1"/>
</dbReference>
<dbReference type="InterPro" id="IPR016039">
    <property type="entry name" value="Thiolase-like"/>
</dbReference>
<dbReference type="SMART" id="SM00825">
    <property type="entry name" value="PKS_KS"/>
    <property type="match status" value="1"/>
</dbReference>
<evidence type="ECO:0000313" key="7">
    <source>
        <dbReference type="EMBL" id="MET1255388.1"/>
    </source>
</evidence>
<keyword evidence="3 4" id="KW-0808">Transferase</keyword>
<dbReference type="InterPro" id="IPR000794">
    <property type="entry name" value="Beta-ketoacyl_synthase"/>
</dbReference>
<dbReference type="RefSeq" id="WP_353895973.1">
    <property type="nucleotide sequence ID" value="NZ_JBEVCJ010000009.1"/>
</dbReference>
<dbReference type="Pfam" id="PF00109">
    <property type="entry name" value="ketoacyl-synt"/>
    <property type="match status" value="1"/>
</dbReference>
<dbReference type="SUPFAM" id="SSF53901">
    <property type="entry name" value="Thiolase-like"/>
    <property type="match status" value="1"/>
</dbReference>
<dbReference type="PROSITE" id="PS00606">
    <property type="entry name" value="KS3_1"/>
    <property type="match status" value="1"/>
</dbReference>
<dbReference type="Pfam" id="PF02801">
    <property type="entry name" value="Ketoacyl-synt_C"/>
    <property type="match status" value="1"/>
</dbReference>